<dbReference type="InterPro" id="IPR032071">
    <property type="entry name" value="DUF4806"/>
</dbReference>
<dbReference type="KEGG" id="scac:106095488"/>
<feature type="binding site" evidence="1">
    <location>
        <position position="8"/>
    </location>
    <ligand>
        <name>Zn(2+)</name>
        <dbReference type="ChEBI" id="CHEBI:29105"/>
    </ligand>
</feature>
<keyword evidence="1" id="KW-0862">Zinc</keyword>
<keyword evidence="1" id="KW-0479">Metal-binding</keyword>
<dbReference type="AlphaFoldDB" id="A0A1I8NWD5"/>
<accession>A0A1I8NWD5</accession>
<gene>
    <name evidence="3" type="primary">106095488</name>
</gene>
<dbReference type="GO" id="GO:0008270">
    <property type="term" value="F:zinc ion binding"/>
    <property type="evidence" value="ECO:0007669"/>
    <property type="project" value="UniProtKB-UniRule"/>
</dbReference>
<dbReference type="SUPFAM" id="SSF57716">
    <property type="entry name" value="Glucocorticoid receptor-like (DNA-binding domain)"/>
    <property type="match status" value="1"/>
</dbReference>
<dbReference type="EnsemblMetazoa" id="SCAU002592-RA">
    <property type="protein sequence ID" value="SCAU002592-PA"/>
    <property type="gene ID" value="SCAU002592"/>
</dbReference>
<dbReference type="PROSITE" id="PS51915">
    <property type="entry name" value="ZAD"/>
    <property type="match status" value="1"/>
</dbReference>
<proteinExistence type="predicted"/>
<dbReference type="GO" id="GO:0005634">
    <property type="term" value="C:nucleus"/>
    <property type="evidence" value="ECO:0007669"/>
    <property type="project" value="InterPro"/>
</dbReference>
<feature type="binding site" evidence="1">
    <location>
        <position position="5"/>
    </location>
    <ligand>
        <name>Zn(2+)</name>
        <dbReference type="ChEBI" id="CHEBI:29105"/>
    </ligand>
</feature>
<organism evidence="3 4">
    <name type="scientific">Stomoxys calcitrans</name>
    <name type="common">Stable fly</name>
    <name type="synonym">Conops calcitrans</name>
    <dbReference type="NCBI Taxonomy" id="35570"/>
    <lineage>
        <taxon>Eukaryota</taxon>
        <taxon>Metazoa</taxon>
        <taxon>Ecdysozoa</taxon>
        <taxon>Arthropoda</taxon>
        <taxon>Hexapoda</taxon>
        <taxon>Insecta</taxon>
        <taxon>Pterygota</taxon>
        <taxon>Neoptera</taxon>
        <taxon>Endopterygota</taxon>
        <taxon>Diptera</taxon>
        <taxon>Brachycera</taxon>
        <taxon>Muscomorpha</taxon>
        <taxon>Muscoidea</taxon>
        <taxon>Muscidae</taxon>
        <taxon>Stomoxys</taxon>
    </lineage>
</organism>
<protein>
    <recommendedName>
        <fullName evidence="2">ZAD domain-containing protein</fullName>
    </recommendedName>
</protein>
<dbReference type="SMART" id="SM00868">
    <property type="entry name" value="zf-AD"/>
    <property type="match status" value="1"/>
</dbReference>
<feature type="domain" description="ZAD" evidence="2">
    <location>
        <begin position="3"/>
        <end position="75"/>
    </location>
</feature>
<dbReference type="OrthoDB" id="8032802at2759"/>
<feature type="binding site" evidence="1">
    <location>
        <position position="48"/>
    </location>
    <ligand>
        <name>Zn(2+)</name>
        <dbReference type="ChEBI" id="CHEBI:29105"/>
    </ligand>
</feature>
<dbReference type="Pfam" id="PF07776">
    <property type="entry name" value="zf-AD"/>
    <property type="match status" value="1"/>
</dbReference>
<evidence type="ECO:0000313" key="3">
    <source>
        <dbReference type="EnsemblMetazoa" id="SCAU002592-PA"/>
    </source>
</evidence>
<dbReference type="VEuPathDB" id="VectorBase:SCAU002592"/>
<evidence type="ECO:0000259" key="2">
    <source>
        <dbReference type="PROSITE" id="PS51915"/>
    </source>
</evidence>
<evidence type="ECO:0000313" key="4">
    <source>
        <dbReference type="Proteomes" id="UP000095300"/>
    </source>
</evidence>
<dbReference type="Gene3D" id="3.40.1800.20">
    <property type="match status" value="1"/>
</dbReference>
<dbReference type="Proteomes" id="UP000095300">
    <property type="component" value="Unassembled WGS sequence"/>
</dbReference>
<sequence>MAGMCRLCASLKSSLININAQSEDDTQKLLLCCRIRWENESPLPKSICQICQDELNASYKFLKKVQEAQENLRAFFGIIETTKPADKRDHGNPPFTITEDNQGAVSDFILPENANVKQEQYPYYEELIEGDFQSITAAENDQNTMDTLEEENLSDNGNISEGNIRKSTTKRTLKGHEICKCSELSFKMDEIKAQIDILIDASNEHKTFFRSHLKQNAVEIGQHFPVVSEENLLELNETINPNNKADYVKAMQLLLHPAGVGKNLKYILSSKVTMEYNIDGVHGKNSLKRLKNFYNALLEAIPYPPKHTAPAEDQLRKAIQLQKKREFKALCTARSKKKDASSNKVRRYNFQTKKVISNPIGVEVIAPSMEP</sequence>
<dbReference type="Pfam" id="PF16064">
    <property type="entry name" value="DUF4806"/>
    <property type="match status" value="1"/>
</dbReference>
<dbReference type="InterPro" id="IPR012934">
    <property type="entry name" value="Znf_AD"/>
</dbReference>
<keyword evidence="1" id="KW-0863">Zinc-finger</keyword>
<keyword evidence="4" id="KW-1185">Reference proteome</keyword>
<feature type="binding site" evidence="1">
    <location>
        <position position="51"/>
    </location>
    <ligand>
        <name>Zn(2+)</name>
        <dbReference type="ChEBI" id="CHEBI:29105"/>
    </ligand>
</feature>
<reference evidence="3" key="1">
    <citation type="submission" date="2020-05" db="UniProtKB">
        <authorList>
            <consortium name="EnsemblMetazoa"/>
        </authorList>
    </citation>
    <scope>IDENTIFICATION</scope>
    <source>
        <strain evidence="3">USDA</strain>
    </source>
</reference>
<name>A0A1I8NWD5_STOCA</name>
<evidence type="ECO:0000256" key="1">
    <source>
        <dbReference type="PROSITE-ProRule" id="PRU01263"/>
    </source>
</evidence>